<dbReference type="EMBL" id="SPOI01000093">
    <property type="protein sequence ID" value="TIB37653.1"/>
    <property type="molecule type" value="Genomic_DNA"/>
</dbReference>
<dbReference type="PANTHER" id="PTHR23248:SF9">
    <property type="entry name" value="PHOSPHOLIPID SCRAMBLASE"/>
    <property type="match status" value="1"/>
</dbReference>
<gene>
    <name evidence="4" type="ORF">E3P86_02083</name>
</gene>
<dbReference type="AlphaFoldDB" id="A0A4T0J598"/>
<dbReference type="Proteomes" id="UP000310689">
    <property type="component" value="Unassembled WGS sequence"/>
</dbReference>
<feature type="compositionally biased region" description="Acidic residues" evidence="3">
    <location>
        <begin position="374"/>
        <end position="384"/>
    </location>
</feature>
<organism evidence="4 5">
    <name type="scientific">Wallemia ichthyophaga</name>
    <dbReference type="NCBI Taxonomy" id="245174"/>
    <lineage>
        <taxon>Eukaryota</taxon>
        <taxon>Fungi</taxon>
        <taxon>Dikarya</taxon>
        <taxon>Basidiomycota</taxon>
        <taxon>Wallemiomycotina</taxon>
        <taxon>Wallemiomycetes</taxon>
        <taxon>Wallemiales</taxon>
        <taxon>Wallemiaceae</taxon>
        <taxon>Wallemia</taxon>
    </lineage>
</organism>
<accession>A0A4T0J598</accession>
<evidence type="ECO:0000313" key="5">
    <source>
        <dbReference type="Proteomes" id="UP000310689"/>
    </source>
</evidence>
<name>A0A4T0J598_WALIC</name>
<dbReference type="InterPro" id="IPR005552">
    <property type="entry name" value="Scramblase"/>
</dbReference>
<evidence type="ECO:0000256" key="3">
    <source>
        <dbReference type="SAM" id="MobiDB-lite"/>
    </source>
</evidence>
<dbReference type="Pfam" id="PF03803">
    <property type="entry name" value="Scramblase"/>
    <property type="match status" value="1"/>
</dbReference>
<dbReference type="GO" id="GO:0017128">
    <property type="term" value="F:phospholipid scramblase activity"/>
    <property type="evidence" value="ECO:0007669"/>
    <property type="project" value="InterPro"/>
</dbReference>
<dbReference type="GO" id="GO:0005886">
    <property type="term" value="C:plasma membrane"/>
    <property type="evidence" value="ECO:0007669"/>
    <property type="project" value="TreeGrafter"/>
</dbReference>
<feature type="compositionally biased region" description="Basic and acidic residues" evidence="3">
    <location>
        <begin position="345"/>
        <end position="358"/>
    </location>
</feature>
<comment type="caution">
    <text evidence="4">The sequence shown here is derived from an EMBL/GenBank/DDBJ whole genome shotgun (WGS) entry which is preliminary data.</text>
</comment>
<dbReference type="PANTHER" id="PTHR23248">
    <property type="entry name" value="PHOSPHOLIPID SCRAMBLASE-RELATED"/>
    <property type="match status" value="1"/>
</dbReference>
<evidence type="ECO:0000256" key="2">
    <source>
        <dbReference type="RuleBase" id="RU363116"/>
    </source>
</evidence>
<protein>
    <recommendedName>
        <fullName evidence="2">Phospholipid scramblase</fullName>
    </recommendedName>
</protein>
<sequence length="384" mass="44329">MWNKWALGGRRSMAYSRYGKQLPRRGRTHRQNDFREYFPLDNSYTKEHRSAPMETLQELKADVNVPDDADAILNKRNSVSKLLEQPSLVVIRQLEMMNIFVGFEQSNKYAMLDIHGNPIGYLVEQDDSLLGQLGRQLFRTHRPFNFLIMDKDGQHVLRIHRPFSLINSIIGVYSVENHVLVGEAQQSWHLLRRRYNQFLQRNGDFEQFGAIDSPFLAWDFSVLDINSRVSASISRNFGGLGRELFTDTGQYIVKFDSSQNHVRHSERSRALKLDERAVVLANAISIDVDYFSRHSSHSSGLFWPFVALGSVFNYAPEPPAIPQDHHEQNQVNDGQINPDDYSIDVDDKKVQRERRDDITAGGIPNEDLQQSQEELMEDDESTYL</sequence>
<comment type="similarity">
    <text evidence="1 2">Belongs to the phospholipid scramblase family.</text>
</comment>
<proteinExistence type="inferred from homology"/>
<feature type="region of interest" description="Disordered" evidence="3">
    <location>
        <begin position="318"/>
        <end position="384"/>
    </location>
</feature>
<evidence type="ECO:0000313" key="4">
    <source>
        <dbReference type="EMBL" id="TIB37653.1"/>
    </source>
</evidence>
<reference evidence="4 5" key="1">
    <citation type="submission" date="2019-03" db="EMBL/GenBank/DDBJ databases">
        <title>Sequencing 23 genomes of Wallemia ichthyophaga.</title>
        <authorList>
            <person name="Gostincar C."/>
        </authorList>
    </citation>
    <scope>NUCLEOTIDE SEQUENCE [LARGE SCALE GENOMIC DNA]</scope>
    <source>
        <strain evidence="4 5">EXF-6200</strain>
    </source>
</reference>
<evidence type="ECO:0000256" key="1">
    <source>
        <dbReference type="ARBA" id="ARBA00005350"/>
    </source>
</evidence>